<organism evidence="1 2">
    <name type="scientific">Russula earlei</name>
    <dbReference type="NCBI Taxonomy" id="71964"/>
    <lineage>
        <taxon>Eukaryota</taxon>
        <taxon>Fungi</taxon>
        <taxon>Dikarya</taxon>
        <taxon>Basidiomycota</taxon>
        <taxon>Agaricomycotina</taxon>
        <taxon>Agaricomycetes</taxon>
        <taxon>Russulales</taxon>
        <taxon>Russulaceae</taxon>
        <taxon>Russula</taxon>
    </lineage>
</organism>
<sequence length="132" mass="14193">MRTSGSAPVLAAFCFAVSIAPLFAHASATHFDKRGLNPFRKTESIESLSHQKSVRAGQIGADILSAVPHAASGSRVPPDIVAKVKGHEKMLNKLEKMAQKAHKKDPSEASERMLGDLNELKKTTGSFISHFS</sequence>
<name>A0ACC0TV32_9AGAM</name>
<comment type="caution">
    <text evidence="1">The sequence shown here is derived from an EMBL/GenBank/DDBJ whole genome shotgun (WGS) entry which is preliminary data.</text>
</comment>
<keyword evidence="2" id="KW-1185">Reference proteome</keyword>
<gene>
    <name evidence="1" type="ORF">F5148DRAFT_1243799</name>
</gene>
<evidence type="ECO:0000313" key="2">
    <source>
        <dbReference type="Proteomes" id="UP001207468"/>
    </source>
</evidence>
<dbReference type="EMBL" id="JAGFNK010000443">
    <property type="protein sequence ID" value="KAI9450258.1"/>
    <property type="molecule type" value="Genomic_DNA"/>
</dbReference>
<reference evidence="1" key="1">
    <citation type="submission" date="2021-03" db="EMBL/GenBank/DDBJ databases">
        <title>Evolutionary priming and transition to the ectomycorrhizal habit in an iconic lineage of mushroom-forming fungi: is preadaptation a requirement?</title>
        <authorList>
            <consortium name="DOE Joint Genome Institute"/>
            <person name="Looney B.P."/>
            <person name="Miyauchi S."/>
            <person name="Morin E."/>
            <person name="Drula E."/>
            <person name="Courty P.E."/>
            <person name="Chicoki N."/>
            <person name="Fauchery L."/>
            <person name="Kohler A."/>
            <person name="Kuo A."/>
            <person name="LaButti K."/>
            <person name="Pangilinan J."/>
            <person name="Lipzen A."/>
            <person name="Riley R."/>
            <person name="Andreopoulos W."/>
            <person name="He G."/>
            <person name="Johnson J."/>
            <person name="Barry K.W."/>
            <person name="Grigoriev I.V."/>
            <person name="Nagy L."/>
            <person name="Hibbett D."/>
            <person name="Henrissat B."/>
            <person name="Matheny P.B."/>
            <person name="Labbe J."/>
            <person name="Martin A.F."/>
        </authorList>
    </citation>
    <scope>NUCLEOTIDE SEQUENCE</scope>
    <source>
        <strain evidence="1">BPL698</strain>
    </source>
</reference>
<protein>
    <submittedName>
        <fullName evidence="1">Uncharacterized protein</fullName>
    </submittedName>
</protein>
<dbReference type="Proteomes" id="UP001207468">
    <property type="component" value="Unassembled WGS sequence"/>
</dbReference>
<evidence type="ECO:0000313" key="1">
    <source>
        <dbReference type="EMBL" id="KAI9450258.1"/>
    </source>
</evidence>
<accession>A0ACC0TV32</accession>
<proteinExistence type="predicted"/>